<proteinExistence type="predicted"/>
<accession>A0A0G0ZCD6</accession>
<comment type="caution">
    <text evidence="1">The sequence shown here is derived from an EMBL/GenBank/DDBJ whole genome shotgun (WGS) entry which is preliminary data.</text>
</comment>
<name>A0A0G0ZCD6_9BACT</name>
<dbReference type="AlphaFoldDB" id="A0A0G0ZCD6"/>
<organism evidence="1 2">
    <name type="scientific">Candidatus Azambacteria bacterium GW2011_GWA1_42_19</name>
    <dbReference type="NCBI Taxonomy" id="1618609"/>
    <lineage>
        <taxon>Bacteria</taxon>
        <taxon>Candidatus Azamiibacteriota</taxon>
    </lineage>
</organism>
<reference evidence="1 2" key="1">
    <citation type="journal article" date="2015" name="Nature">
        <title>rRNA introns, odd ribosomes, and small enigmatic genomes across a large radiation of phyla.</title>
        <authorList>
            <person name="Brown C.T."/>
            <person name="Hug L.A."/>
            <person name="Thomas B.C."/>
            <person name="Sharon I."/>
            <person name="Castelle C.J."/>
            <person name="Singh A."/>
            <person name="Wilkins M.J."/>
            <person name="Williams K.H."/>
            <person name="Banfield J.F."/>
        </authorList>
    </citation>
    <scope>NUCLEOTIDE SEQUENCE [LARGE SCALE GENOMIC DNA]</scope>
</reference>
<dbReference type="EMBL" id="LCDE01000003">
    <property type="protein sequence ID" value="KKS46372.1"/>
    <property type="molecule type" value="Genomic_DNA"/>
</dbReference>
<sequence length="31" mass="3688">DIFKNIKMIRHLRDKTDVGVIIWTVLHKKGI</sequence>
<evidence type="ECO:0000313" key="2">
    <source>
        <dbReference type="Proteomes" id="UP000034951"/>
    </source>
</evidence>
<evidence type="ECO:0000313" key="1">
    <source>
        <dbReference type="EMBL" id="KKS46372.1"/>
    </source>
</evidence>
<protein>
    <submittedName>
        <fullName evidence="1">Uncharacterized protein</fullName>
    </submittedName>
</protein>
<feature type="non-terminal residue" evidence="1">
    <location>
        <position position="1"/>
    </location>
</feature>
<dbReference type="Proteomes" id="UP000034951">
    <property type="component" value="Unassembled WGS sequence"/>
</dbReference>
<gene>
    <name evidence="1" type="ORF">UV10_C0003G0001</name>
</gene>